<dbReference type="SUPFAM" id="SSF117892">
    <property type="entry name" value="Band 7/SPFH domain"/>
    <property type="match status" value="1"/>
</dbReference>
<proteinExistence type="predicted"/>
<evidence type="ECO:0000313" key="1">
    <source>
        <dbReference type="EMBL" id="GIH22870.1"/>
    </source>
</evidence>
<gene>
    <name evidence="1" type="ORF">Aph01nite_11800</name>
</gene>
<sequence length="59" mass="6502">MQNYLSAIGQVAQTSLRSIIGKSELNDLLSTREELRPGLEFMIYSPALGFHHPTGTQSP</sequence>
<name>A0A919QA06_9ACTN</name>
<evidence type="ECO:0000313" key="2">
    <source>
        <dbReference type="Proteomes" id="UP000640052"/>
    </source>
</evidence>
<comment type="caution">
    <text evidence="1">The sequence shown here is derived from an EMBL/GenBank/DDBJ whole genome shotgun (WGS) entry which is preliminary data.</text>
</comment>
<organism evidence="1 2">
    <name type="scientific">Acrocarpospora phusangensis</name>
    <dbReference type="NCBI Taxonomy" id="1070424"/>
    <lineage>
        <taxon>Bacteria</taxon>
        <taxon>Bacillati</taxon>
        <taxon>Actinomycetota</taxon>
        <taxon>Actinomycetes</taxon>
        <taxon>Streptosporangiales</taxon>
        <taxon>Streptosporangiaceae</taxon>
        <taxon>Acrocarpospora</taxon>
    </lineage>
</organism>
<keyword evidence="2" id="KW-1185">Reference proteome</keyword>
<protein>
    <submittedName>
        <fullName evidence="1">Uncharacterized protein</fullName>
    </submittedName>
</protein>
<dbReference type="Proteomes" id="UP000640052">
    <property type="component" value="Unassembled WGS sequence"/>
</dbReference>
<reference evidence="1" key="1">
    <citation type="submission" date="2021-01" db="EMBL/GenBank/DDBJ databases">
        <title>Whole genome shotgun sequence of Acrocarpospora phusangensis NBRC 108782.</title>
        <authorList>
            <person name="Komaki H."/>
            <person name="Tamura T."/>
        </authorList>
    </citation>
    <scope>NUCLEOTIDE SEQUENCE</scope>
    <source>
        <strain evidence="1">NBRC 108782</strain>
    </source>
</reference>
<accession>A0A919QA06</accession>
<dbReference type="EMBL" id="BOOA01000007">
    <property type="protein sequence ID" value="GIH22870.1"/>
    <property type="molecule type" value="Genomic_DNA"/>
</dbReference>
<dbReference type="AlphaFoldDB" id="A0A919QA06"/>
<dbReference type="InterPro" id="IPR036013">
    <property type="entry name" value="Band_7/SPFH_dom_sf"/>
</dbReference>
<dbReference type="Gene3D" id="3.30.479.30">
    <property type="entry name" value="Band 7 domain"/>
    <property type="match status" value="1"/>
</dbReference>
<dbReference type="RefSeq" id="WP_204039863.1">
    <property type="nucleotide sequence ID" value="NZ_BOOA01000007.1"/>
</dbReference>